<proteinExistence type="predicted"/>
<organism evidence="1">
    <name type="scientific">Gibberella zeae</name>
    <name type="common">Wheat head blight fungus</name>
    <name type="synonym">Fusarium graminearum</name>
    <dbReference type="NCBI Taxonomy" id="5518"/>
    <lineage>
        <taxon>Eukaryota</taxon>
        <taxon>Fungi</taxon>
        <taxon>Dikarya</taxon>
        <taxon>Ascomycota</taxon>
        <taxon>Pezizomycotina</taxon>
        <taxon>Sordariomycetes</taxon>
        <taxon>Hypocreomycetidae</taxon>
        <taxon>Hypocreales</taxon>
        <taxon>Nectriaceae</taxon>
        <taxon>Fusarium</taxon>
    </lineage>
</organism>
<dbReference type="AlphaFoldDB" id="A0A4E9EH83"/>
<dbReference type="EMBL" id="CAAKMV010000160">
    <property type="protein sequence ID" value="VIO62214.1"/>
    <property type="molecule type" value="Genomic_DNA"/>
</dbReference>
<reference evidence="1" key="1">
    <citation type="submission" date="2019-04" db="EMBL/GenBank/DDBJ databases">
        <authorList>
            <person name="Melise S."/>
            <person name="Noan J."/>
            <person name="Okalmin O."/>
        </authorList>
    </citation>
    <scope>NUCLEOTIDE SEQUENCE</scope>
    <source>
        <strain evidence="1">FN9</strain>
    </source>
</reference>
<sequence>MAASSGLPLEFRNGAQQLKLPDEMKTLFSDMQEAAKRACPTMRKDGGRIMFQYNEIPECESFSKQFLPKKVENPVSKIKSLADRN</sequence>
<evidence type="ECO:0000313" key="1">
    <source>
        <dbReference type="EMBL" id="VIO62214.1"/>
    </source>
</evidence>
<protein>
    <submittedName>
        <fullName evidence="1">Uncharacterized protein</fullName>
    </submittedName>
</protein>
<gene>
    <name evidence="1" type="ORF">FUG_LOCUS471388</name>
</gene>
<accession>A0A4E9EH83</accession>
<name>A0A4E9EH83_GIBZA</name>